<name>A0ACC3TC19_LIPKO</name>
<gene>
    <name evidence="1" type="ORF">V1525DRAFT_392758</name>
</gene>
<dbReference type="EMBL" id="MU971335">
    <property type="protein sequence ID" value="KAK9241314.1"/>
    <property type="molecule type" value="Genomic_DNA"/>
</dbReference>
<protein>
    <submittedName>
        <fullName evidence="1">Uncharacterized protein</fullName>
    </submittedName>
</protein>
<evidence type="ECO:0000313" key="2">
    <source>
        <dbReference type="Proteomes" id="UP001433508"/>
    </source>
</evidence>
<proteinExistence type="predicted"/>
<keyword evidence="2" id="KW-1185">Reference proteome</keyword>
<evidence type="ECO:0000313" key="1">
    <source>
        <dbReference type="EMBL" id="KAK9241314.1"/>
    </source>
</evidence>
<organism evidence="1 2">
    <name type="scientific">Lipomyces kononenkoae</name>
    <name type="common">Yeast</name>
    <dbReference type="NCBI Taxonomy" id="34357"/>
    <lineage>
        <taxon>Eukaryota</taxon>
        <taxon>Fungi</taxon>
        <taxon>Dikarya</taxon>
        <taxon>Ascomycota</taxon>
        <taxon>Saccharomycotina</taxon>
        <taxon>Lipomycetes</taxon>
        <taxon>Lipomycetales</taxon>
        <taxon>Lipomycetaceae</taxon>
        <taxon>Lipomyces</taxon>
    </lineage>
</organism>
<comment type="caution">
    <text evidence="1">The sequence shown here is derived from an EMBL/GenBank/DDBJ whole genome shotgun (WGS) entry which is preliminary data.</text>
</comment>
<reference evidence="2" key="1">
    <citation type="journal article" date="2024" name="Front. Bioeng. Biotechnol.">
        <title>Genome-scale model development and genomic sequencing of the oleaginous clade Lipomyces.</title>
        <authorList>
            <person name="Czajka J.J."/>
            <person name="Han Y."/>
            <person name="Kim J."/>
            <person name="Mondo S.J."/>
            <person name="Hofstad B.A."/>
            <person name="Robles A."/>
            <person name="Haridas S."/>
            <person name="Riley R."/>
            <person name="LaButti K."/>
            <person name="Pangilinan J."/>
            <person name="Andreopoulos W."/>
            <person name="Lipzen A."/>
            <person name="Yan J."/>
            <person name="Wang M."/>
            <person name="Ng V."/>
            <person name="Grigoriev I.V."/>
            <person name="Spatafora J.W."/>
            <person name="Magnuson J.K."/>
            <person name="Baker S.E."/>
            <person name="Pomraning K.R."/>
        </authorList>
    </citation>
    <scope>NUCLEOTIDE SEQUENCE [LARGE SCALE GENOMIC DNA]</scope>
    <source>
        <strain evidence="2">CBS 7786</strain>
    </source>
</reference>
<accession>A0ACC3TC19</accession>
<dbReference type="Proteomes" id="UP001433508">
    <property type="component" value="Unassembled WGS sequence"/>
</dbReference>
<sequence>MSYIKSSIMQSSPVYFAIARIDDGQRIYDFAHFRDYERALISLKTLTHAGGNPDYTDRGAYAQSGCFLSFEDAVEWLDHQDQRYKAEMNHPAPWRPAVIGVAAHADDKGGRKREASGNPRPAIACAVYFGDNDSRNCRHVLDSSLYSKHTAELYGVQVTLQRARRYRDFTLYVRHKSTGDEQIDDREQRTLRVQFVTYMPDSESLIGCEKLLETGASIGTRRDLILARLDAANRLHNDEKAVIKVRRGKERVQDKKLQAAICWARDQIDQLILKN</sequence>